<dbReference type="SUPFAM" id="SSF161077">
    <property type="entry name" value="Photosystem II antenna protein-like"/>
    <property type="match status" value="1"/>
</dbReference>
<dbReference type="InterPro" id="IPR000932">
    <property type="entry name" value="PS_antenna-like"/>
</dbReference>
<protein>
    <recommendedName>
        <fullName evidence="13">Chlorophyll a/b binding light-harvesting protein</fullName>
    </recommendedName>
</protein>
<sequence length="463" mass="52294">MIETASDHKAQYPWWAGNARLTNLSGTFLTAHIAHAAIVSFSIGALILLEINRYSPDRPMSEQGLFLLPRLATQGWSQVSDGQVTDTYPFFAFGVVLLVSAAVFTAGTLFHRWQVPASLEESKNPLARQYHFSWDDPKKLSFILGNHLIFLGIGALLLVAKAMFFGGLYDANIGQVRVVTEPTLSPGIIIDRIGHLFDVNNLEDVVGGHIYVGALLIVAGIWHMISEPWDWVKRRFLFSGNAILSYSLFSLALTGFAGSYFCGFNTLAYPVEFYGAPLSLKSSLLPHYFDPNQLEPTTRVWLANTYFYLSFFTLQGSLWHFGLASGYFEPVLQSWKAAFSEIRTANLAYQRAFNHQPQPNWNTFYESPQVELQPAFAYQESAQKSLNYLYEPSSNSVASTRTKLQPNHRQVLYQFNYPNDEEKTFYESSSREGKSKLEYPSPMPQNLYETTYQKQKSSKLYGG</sequence>
<evidence type="ECO:0000256" key="3">
    <source>
        <dbReference type="ARBA" id="ARBA00022531"/>
    </source>
</evidence>
<comment type="caution">
    <text evidence="11">The sequence shown here is derived from an EMBL/GenBank/DDBJ whole genome shotgun (WGS) entry which is preliminary data.</text>
</comment>
<evidence type="ECO:0000256" key="4">
    <source>
        <dbReference type="ARBA" id="ARBA00022692"/>
    </source>
</evidence>
<evidence type="ECO:0000256" key="1">
    <source>
        <dbReference type="ARBA" id="ARBA00004636"/>
    </source>
</evidence>
<dbReference type="NCBIfam" id="TIGR03041">
    <property type="entry name" value="PS_antenn_a_b"/>
    <property type="match status" value="1"/>
</dbReference>
<feature type="transmembrane region" description="Helical" evidence="10">
    <location>
        <begin position="28"/>
        <end position="49"/>
    </location>
</feature>
<keyword evidence="2" id="KW-0148">Chlorophyll</keyword>
<proteinExistence type="predicted"/>
<evidence type="ECO:0008006" key="13">
    <source>
        <dbReference type="Google" id="ProtNLM"/>
    </source>
</evidence>
<dbReference type="Pfam" id="PF00421">
    <property type="entry name" value="PSII"/>
    <property type="match status" value="1"/>
</dbReference>
<feature type="transmembrane region" description="Helical" evidence="10">
    <location>
        <begin position="148"/>
        <end position="169"/>
    </location>
</feature>
<keyword evidence="5 10" id="KW-1133">Transmembrane helix</keyword>
<name>A0AB37UL18_9CYAN</name>
<evidence type="ECO:0000256" key="5">
    <source>
        <dbReference type="ARBA" id="ARBA00022989"/>
    </source>
</evidence>
<feature type="region of interest" description="Disordered" evidence="9">
    <location>
        <begin position="424"/>
        <end position="463"/>
    </location>
</feature>
<reference evidence="11 12" key="1">
    <citation type="journal article" date="2019" name="Genome Biol. Evol.">
        <title>Day and night: Metabolic profiles and evolutionary relationships of six axenic non-marine cyanobacteria.</title>
        <authorList>
            <person name="Will S.E."/>
            <person name="Henke P."/>
            <person name="Boedeker C."/>
            <person name="Huang S."/>
            <person name="Brinkmann H."/>
            <person name="Rohde M."/>
            <person name="Jarek M."/>
            <person name="Friedl T."/>
            <person name="Seufert S."/>
            <person name="Schumacher M."/>
            <person name="Overmann J."/>
            <person name="Neumann-Schaal M."/>
            <person name="Petersen J."/>
        </authorList>
    </citation>
    <scope>NUCLEOTIDE SEQUENCE [LARGE SCALE GENOMIC DNA]</scope>
    <source>
        <strain evidence="11 12">SAG 39.79</strain>
    </source>
</reference>
<keyword evidence="7" id="KW-0793">Thylakoid</keyword>
<evidence type="ECO:0000256" key="10">
    <source>
        <dbReference type="SAM" id="Phobius"/>
    </source>
</evidence>
<dbReference type="GO" id="GO:0009767">
    <property type="term" value="P:photosynthetic electron transport chain"/>
    <property type="evidence" value="ECO:0007669"/>
    <property type="project" value="InterPro"/>
</dbReference>
<evidence type="ECO:0000256" key="9">
    <source>
        <dbReference type="SAM" id="MobiDB-lite"/>
    </source>
</evidence>
<dbReference type="RefSeq" id="WP_199755538.1">
    <property type="nucleotide sequence ID" value="NZ_RSCK01000018.1"/>
</dbReference>
<keyword evidence="12" id="KW-1185">Reference proteome</keyword>
<evidence type="ECO:0000256" key="2">
    <source>
        <dbReference type="ARBA" id="ARBA00022494"/>
    </source>
</evidence>
<organism evidence="11 12">
    <name type="scientific">Chroococcidiopsis cubana SAG 39.79</name>
    <dbReference type="NCBI Taxonomy" id="388085"/>
    <lineage>
        <taxon>Bacteria</taxon>
        <taxon>Bacillati</taxon>
        <taxon>Cyanobacteriota</taxon>
        <taxon>Cyanophyceae</taxon>
        <taxon>Chroococcidiopsidales</taxon>
        <taxon>Chroococcidiopsidaceae</taxon>
        <taxon>Chroococcidiopsis</taxon>
    </lineage>
</organism>
<accession>A0AB37UL18</accession>
<evidence type="ECO:0000256" key="7">
    <source>
        <dbReference type="ARBA" id="ARBA00023078"/>
    </source>
</evidence>
<feature type="compositionally biased region" description="Basic and acidic residues" evidence="9">
    <location>
        <begin position="424"/>
        <end position="437"/>
    </location>
</feature>
<feature type="transmembrane region" description="Helical" evidence="10">
    <location>
        <begin position="306"/>
        <end position="328"/>
    </location>
</feature>
<dbReference type="Proteomes" id="UP000282574">
    <property type="component" value="Unassembled WGS sequence"/>
</dbReference>
<gene>
    <name evidence="11" type="ORF">DSM107010_26380</name>
</gene>
<dbReference type="InterPro" id="IPR036001">
    <property type="entry name" value="PS_II_antenna-like_sf"/>
</dbReference>
<evidence type="ECO:0000313" key="11">
    <source>
        <dbReference type="EMBL" id="RUT12029.1"/>
    </source>
</evidence>
<dbReference type="GO" id="GO:0009521">
    <property type="term" value="C:photosystem"/>
    <property type="evidence" value="ECO:0007669"/>
    <property type="project" value="InterPro"/>
</dbReference>
<feature type="transmembrane region" description="Helical" evidence="10">
    <location>
        <begin position="206"/>
        <end position="225"/>
    </location>
</feature>
<dbReference type="EMBL" id="RSCK01000018">
    <property type="protein sequence ID" value="RUT12029.1"/>
    <property type="molecule type" value="Genomic_DNA"/>
</dbReference>
<dbReference type="AlphaFoldDB" id="A0AB37UL18"/>
<comment type="subcellular location">
    <subcellularLocation>
        <location evidence="1">Cellular thylakoid membrane</location>
        <topology evidence="1">Multi-pass membrane protein</topology>
    </subcellularLocation>
</comment>
<evidence type="ECO:0000256" key="8">
    <source>
        <dbReference type="ARBA" id="ARBA00023136"/>
    </source>
</evidence>
<evidence type="ECO:0000313" key="12">
    <source>
        <dbReference type="Proteomes" id="UP000282574"/>
    </source>
</evidence>
<keyword evidence="8 10" id="KW-0472">Membrane</keyword>
<feature type="transmembrane region" description="Helical" evidence="10">
    <location>
        <begin position="90"/>
        <end position="110"/>
    </location>
</feature>
<keyword evidence="6" id="KW-0157">Chromophore</keyword>
<feature type="transmembrane region" description="Helical" evidence="10">
    <location>
        <begin position="237"/>
        <end position="261"/>
    </location>
</feature>
<dbReference type="GO" id="GO:0031676">
    <property type="term" value="C:plasma membrane-derived thylakoid membrane"/>
    <property type="evidence" value="ECO:0007669"/>
    <property type="project" value="UniProtKB-SubCell"/>
</dbReference>
<keyword evidence="4 10" id="KW-0812">Transmembrane</keyword>
<dbReference type="GO" id="GO:0016168">
    <property type="term" value="F:chlorophyll binding"/>
    <property type="evidence" value="ECO:0007669"/>
    <property type="project" value="UniProtKB-KW"/>
</dbReference>
<evidence type="ECO:0000256" key="6">
    <source>
        <dbReference type="ARBA" id="ARBA00022991"/>
    </source>
</evidence>
<keyword evidence="3" id="KW-0602">Photosynthesis</keyword>